<feature type="region of interest" description="Disordered" evidence="3">
    <location>
        <begin position="144"/>
        <end position="306"/>
    </location>
</feature>
<dbReference type="PANTHER" id="PTHR22792">
    <property type="entry name" value="LUPUS LA PROTEIN-RELATED"/>
    <property type="match status" value="1"/>
</dbReference>
<feature type="region of interest" description="Disordered" evidence="3">
    <location>
        <begin position="498"/>
        <end position="559"/>
    </location>
</feature>
<evidence type="ECO:0000256" key="3">
    <source>
        <dbReference type="SAM" id="MobiDB-lite"/>
    </source>
</evidence>
<feature type="compositionally biased region" description="Polar residues" evidence="3">
    <location>
        <begin position="243"/>
        <end position="259"/>
    </location>
</feature>
<feature type="compositionally biased region" description="Low complexity" evidence="3">
    <location>
        <begin position="152"/>
        <end position="165"/>
    </location>
</feature>
<reference evidence="5" key="1">
    <citation type="journal article" date="2023" name="Plant Biotechnol. J.">
        <title>Chromosome-level wild Hevea brasiliensis genome provides new tools for genomic-assisted breeding and valuable loci to elevate rubber yield.</title>
        <authorList>
            <person name="Cheng H."/>
            <person name="Song X."/>
            <person name="Hu Y."/>
            <person name="Wu T."/>
            <person name="Yang Q."/>
            <person name="An Z."/>
            <person name="Feng S."/>
            <person name="Deng Z."/>
            <person name="Wu W."/>
            <person name="Zeng X."/>
            <person name="Tu M."/>
            <person name="Wang X."/>
            <person name="Huang H."/>
        </authorList>
    </citation>
    <scope>NUCLEOTIDE SEQUENCE</scope>
    <source>
        <strain evidence="5">MT/VB/25A 57/8</strain>
    </source>
</reference>
<feature type="compositionally biased region" description="Polar residues" evidence="3">
    <location>
        <begin position="186"/>
        <end position="195"/>
    </location>
</feature>
<gene>
    <name evidence="5" type="ORF">P3X46_015843</name>
</gene>
<dbReference type="EMBL" id="JARPOI010000009">
    <property type="protein sequence ID" value="KAJ9172628.1"/>
    <property type="molecule type" value="Genomic_DNA"/>
</dbReference>
<dbReference type="InterPro" id="IPR036388">
    <property type="entry name" value="WH-like_DNA-bd_sf"/>
</dbReference>
<feature type="compositionally biased region" description="Basic and acidic residues" evidence="3">
    <location>
        <begin position="269"/>
        <end position="289"/>
    </location>
</feature>
<comment type="caution">
    <text evidence="5">The sequence shown here is derived from an EMBL/GenBank/DDBJ whole genome shotgun (WGS) entry which is preliminary data.</text>
</comment>
<evidence type="ECO:0000259" key="4">
    <source>
        <dbReference type="PROSITE" id="PS50961"/>
    </source>
</evidence>
<dbReference type="Gene3D" id="1.10.10.10">
    <property type="entry name" value="Winged helix-like DNA-binding domain superfamily/Winged helix DNA-binding domain"/>
    <property type="match status" value="1"/>
</dbReference>
<dbReference type="Pfam" id="PF05383">
    <property type="entry name" value="La"/>
    <property type="match status" value="1"/>
</dbReference>
<evidence type="ECO:0000313" key="6">
    <source>
        <dbReference type="Proteomes" id="UP001174677"/>
    </source>
</evidence>
<dbReference type="InterPro" id="IPR006630">
    <property type="entry name" value="La_HTH"/>
</dbReference>
<evidence type="ECO:0000256" key="2">
    <source>
        <dbReference type="PROSITE-ProRule" id="PRU00332"/>
    </source>
</evidence>
<dbReference type="Proteomes" id="UP001174677">
    <property type="component" value="Chromosome 9"/>
</dbReference>
<feature type="compositionally biased region" description="Polar residues" evidence="3">
    <location>
        <begin position="499"/>
        <end position="508"/>
    </location>
</feature>
<feature type="compositionally biased region" description="Polar residues" evidence="3">
    <location>
        <begin position="1"/>
        <end position="19"/>
    </location>
</feature>
<dbReference type="CDD" id="cd07323">
    <property type="entry name" value="LAM"/>
    <property type="match status" value="1"/>
</dbReference>
<feature type="compositionally biased region" description="Polar residues" evidence="3">
    <location>
        <begin position="208"/>
        <end position="217"/>
    </location>
</feature>
<evidence type="ECO:0000256" key="1">
    <source>
        <dbReference type="ARBA" id="ARBA00022884"/>
    </source>
</evidence>
<sequence length="559" mass="59993">MATTANALSTSITSTPSNHSPRHPTPAAAVDNHNSPQSRRGGGGSRVVSSPWTQIFRGESETIAVAATPSSPLAREPMVVTDQPALVASSSSSSMTVAEEEILDNGNGSNGNVGKRPVWNKPSNGAAEVGPVMGAVSWPALSESARAAGKPSQDLSKGLSDGSSSVPVPQETGSSSSSSQKQVSSNAYPNSTPNHTMPARQRSMKRNGANTSSNGGTPQPPGSQPLIGEVHLNNPSPRDHSQRNSQSLIANNHPQQQRNSFRRNGGPHSRGDGSHHHNYGGRRDQDRTNQDWNTQRNFNGRDAHVQPQRVVQRFIRHPPPPPPPPTTTPFIGSPAMRAFGSPIGFHELYYVAAGLPPDPLRGVPFVAAPMPPPLYFTSPDPQLHSKIVNQIDYYFSNENLIKDTFLRQNMDDQGWVPIKLIAGFNKVSHLTDNIQFISEAIRSSTVVEVQGDKVRRRNDWMRWIMPPSVQFPSVSGHPTLGRSSHDMLAARVQRISLEENASSHSSGRSPADVRNEASLGRSSSGDLKSQSLVSTTEGTGQVSVQGVSTSSTLARNLSK</sequence>
<feature type="compositionally biased region" description="Low complexity" evidence="3">
    <location>
        <begin position="538"/>
        <end position="552"/>
    </location>
</feature>
<dbReference type="SUPFAM" id="SSF46785">
    <property type="entry name" value="Winged helix' DNA-binding domain"/>
    <property type="match status" value="1"/>
</dbReference>
<feature type="compositionally biased region" description="Polar residues" evidence="3">
    <location>
        <begin position="520"/>
        <end position="537"/>
    </location>
</feature>
<accession>A0ABQ9M188</accession>
<dbReference type="InterPro" id="IPR036390">
    <property type="entry name" value="WH_DNA-bd_sf"/>
</dbReference>
<proteinExistence type="predicted"/>
<dbReference type="PANTHER" id="PTHR22792:SF132">
    <property type="entry name" value="LA-RELATED PROTEIN 1"/>
    <property type="match status" value="1"/>
</dbReference>
<feature type="region of interest" description="Disordered" evidence="3">
    <location>
        <begin position="1"/>
        <end position="50"/>
    </location>
</feature>
<dbReference type="InterPro" id="IPR045180">
    <property type="entry name" value="La_dom_prot"/>
</dbReference>
<dbReference type="PROSITE" id="PS50961">
    <property type="entry name" value="HTH_LA"/>
    <property type="match status" value="1"/>
</dbReference>
<keyword evidence="6" id="KW-1185">Reference proteome</keyword>
<feature type="compositionally biased region" description="Low complexity" evidence="3">
    <location>
        <begin position="174"/>
        <end position="185"/>
    </location>
</feature>
<feature type="region of interest" description="Disordered" evidence="3">
    <location>
        <begin position="102"/>
        <end position="125"/>
    </location>
</feature>
<protein>
    <recommendedName>
        <fullName evidence="4">HTH La-type RNA-binding domain-containing protein</fullName>
    </recommendedName>
</protein>
<feature type="domain" description="HTH La-type RNA-binding" evidence="4">
    <location>
        <begin position="377"/>
        <end position="466"/>
    </location>
</feature>
<name>A0ABQ9M188_HEVBR</name>
<organism evidence="5 6">
    <name type="scientific">Hevea brasiliensis</name>
    <name type="common">Para rubber tree</name>
    <name type="synonym">Siphonia brasiliensis</name>
    <dbReference type="NCBI Taxonomy" id="3981"/>
    <lineage>
        <taxon>Eukaryota</taxon>
        <taxon>Viridiplantae</taxon>
        <taxon>Streptophyta</taxon>
        <taxon>Embryophyta</taxon>
        <taxon>Tracheophyta</taxon>
        <taxon>Spermatophyta</taxon>
        <taxon>Magnoliopsida</taxon>
        <taxon>eudicotyledons</taxon>
        <taxon>Gunneridae</taxon>
        <taxon>Pentapetalae</taxon>
        <taxon>rosids</taxon>
        <taxon>fabids</taxon>
        <taxon>Malpighiales</taxon>
        <taxon>Euphorbiaceae</taxon>
        <taxon>Crotonoideae</taxon>
        <taxon>Micrandreae</taxon>
        <taxon>Hevea</taxon>
    </lineage>
</organism>
<dbReference type="SMART" id="SM00715">
    <property type="entry name" value="LA"/>
    <property type="match status" value="1"/>
</dbReference>
<evidence type="ECO:0000313" key="5">
    <source>
        <dbReference type="EMBL" id="KAJ9172628.1"/>
    </source>
</evidence>
<keyword evidence="1 2" id="KW-0694">RNA-binding</keyword>